<dbReference type="PANTHER" id="PTHR11394">
    <property type="entry name" value="TASTE RECEPTOR TYPE 2"/>
    <property type="match status" value="1"/>
</dbReference>
<keyword evidence="10 12" id="KW-0807">Transducer</keyword>
<keyword evidence="8 12" id="KW-0472">Membrane</keyword>
<comment type="caution">
    <text evidence="14">The sequence shown here is derived from an EMBL/GenBank/DDBJ whole genome shotgun (WGS) entry which is preliminary data.</text>
</comment>
<feature type="transmembrane region" description="Helical" evidence="13">
    <location>
        <begin position="171"/>
        <end position="198"/>
    </location>
</feature>
<evidence type="ECO:0000256" key="1">
    <source>
        <dbReference type="ARBA" id="ARBA00004141"/>
    </source>
</evidence>
<keyword evidence="15" id="KW-1185">Reference proteome</keyword>
<dbReference type="GO" id="GO:0016020">
    <property type="term" value="C:membrane"/>
    <property type="evidence" value="ECO:0007669"/>
    <property type="project" value="UniProtKB-SubCell"/>
</dbReference>
<keyword evidence="4 12" id="KW-0716">Sensory transduction</keyword>
<dbReference type="PANTHER" id="PTHR11394:SF47">
    <property type="entry name" value="TASTE RECEPTOR TYPE 2 MEMBER 40"/>
    <property type="match status" value="1"/>
</dbReference>
<protein>
    <recommendedName>
        <fullName evidence="12">Taste receptor type 2</fullName>
    </recommendedName>
</protein>
<comment type="similarity">
    <text evidence="2 11">Belongs to the G-protein coupled receptor T2R family.</text>
</comment>
<evidence type="ECO:0000313" key="15">
    <source>
        <dbReference type="Proteomes" id="UP000824782"/>
    </source>
</evidence>
<feature type="transmembrane region" description="Helical" evidence="13">
    <location>
        <begin position="124"/>
        <end position="143"/>
    </location>
</feature>
<organism evidence="14 15">
    <name type="scientific">Engystomops pustulosus</name>
    <name type="common">Tungara frog</name>
    <name type="synonym">Physalaemus pustulosus</name>
    <dbReference type="NCBI Taxonomy" id="76066"/>
    <lineage>
        <taxon>Eukaryota</taxon>
        <taxon>Metazoa</taxon>
        <taxon>Chordata</taxon>
        <taxon>Craniata</taxon>
        <taxon>Vertebrata</taxon>
        <taxon>Euteleostomi</taxon>
        <taxon>Amphibia</taxon>
        <taxon>Batrachia</taxon>
        <taxon>Anura</taxon>
        <taxon>Neobatrachia</taxon>
        <taxon>Hyloidea</taxon>
        <taxon>Leptodactylidae</taxon>
        <taxon>Leiuperinae</taxon>
        <taxon>Engystomops</taxon>
    </lineage>
</organism>
<keyword evidence="7 12" id="KW-0297">G-protein coupled receptor</keyword>
<evidence type="ECO:0000256" key="13">
    <source>
        <dbReference type="SAM" id="Phobius"/>
    </source>
</evidence>
<reference evidence="14" key="1">
    <citation type="thesis" date="2020" institute="ProQuest LLC" country="789 East Eisenhower Parkway, Ann Arbor, MI, USA">
        <title>Comparative Genomics and Chromosome Evolution.</title>
        <authorList>
            <person name="Mudd A.B."/>
        </authorList>
    </citation>
    <scope>NUCLEOTIDE SEQUENCE</scope>
    <source>
        <strain evidence="14">237g6f4</strain>
        <tissue evidence="14">Blood</tissue>
    </source>
</reference>
<evidence type="ECO:0000256" key="10">
    <source>
        <dbReference type="ARBA" id="ARBA00023224"/>
    </source>
</evidence>
<feature type="transmembrane region" description="Helical" evidence="13">
    <location>
        <begin position="252"/>
        <end position="273"/>
    </location>
</feature>
<dbReference type="Proteomes" id="UP000824782">
    <property type="component" value="Unassembled WGS sequence"/>
</dbReference>
<keyword evidence="5 12" id="KW-0812">Transmembrane</keyword>
<feature type="transmembrane region" description="Helical" evidence="13">
    <location>
        <begin position="219"/>
        <end position="240"/>
    </location>
</feature>
<dbReference type="GO" id="GO:0033038">
    <property type="term" value="F:bitter taste receptor activity"/>
    <property type="evidence" value="ECO:0007669"/>
    <property type="project" value="InterPro"/>
</dbReference>
<evidence type="ECO:0000256" key="6">
    <source>
        <dbReference type="ARBA" id="ARBA00022989"/>
    </source>
</evidence>
<dbReference type="SUPFAM" id="SSF81321">
    <property type="entry name" value="Family A G protein-coupled receptor-like"/>
    <property type="match status" value="1"/>
</dbReference>
<keyword evidence="3 12" id="KW-0919">Taste</keyword>
<evidence type="ECO:0000256" key="12">
    <source>
        <dbReference type="RuleBase" id="RU004424"/>
    </source>
</evidence>
<name>A0AAV6Z5W1_ENGPU</name>
<dbReference type="EMBL" id="WNYA01001926">
    <property type="protein sequence ID" value="KAG8544864.1"/>
    <property type="molecule type" value="Genomic_DNA"/>
</dbReference>
<proteinExistence type="inferred from homology"/>
<evidence type="ECO:0000256" key="4">
    <source>
        <dbReference type="ARBA" id="ARBA00022606"/>
    </source>
</evidence>
<feature type="transmembrane region" description="Helical" evidence="13">
    <location>
        <begin position="38"/>
        <end position="59"/>
    </location>
</feature>
<evidence type="ECO:0000256" key="3">
    <source>
        <dbReference type="ARBA" id="ARBA00022480"/>
    </source>
</evidence>
<sequence length="309" mass="34440">MLLSFVAGVLGVGCNLWIVCVNLKDWRRGVHLSLPDQILSFMALLNAVMQNLFCFDVSCLTTGYYDKFHPIHLKVVSILIFLVSCNLWFTAWLSVYYYMRIVSFSGGLLLALKMRISDLLPKLLVMSIAESFIVGLLSSLNIYPEITGETIGNATYNYTVEIPYIVIKSPFLITAGLGGFVTFTLTLLSIGLTLCSLWRHVKRMNTSDGSFSNVQAHITAVRTMVLLVTLHTAFSAASFYIVEKTFIAGDYLTLFCWYFIIIYPKCQALVMITGNSKLKKATRGFLRPGGTGCTPRLTSPSLMNEKPKV</sequence>
<evidence type="ECO:0000256" key="8">
    <source>
        <dbReference type="ARBA" id="ARBA00023136"/>
    </source>
</evidence>
<dbReference type="AlphaFoldDB" id="A0AAV6Z5W1"/>
<evidence type="ECO:0000256" key="11">
    <source>
        <dbReference type="RuleBase" id="RU004423"/>
    </source>
</evidence>
<dbReference type="GO" id="GO:0004930">
    <property type="term" value="F:G protein-coupled receptor activity"/>
    <property type="evidence" value="ECO:0007669"/>
    <property type="project" value="UniProtKB-KW"/>
</dbReference>
<feature type="transmembrane region" description="Helical" evidence="13">
    <location>
        <begin position="71"/>
        <end position="89"/>
    </location>
</feature>
<evidence type="ECO:0000313" key="14">
    <source>
        <dbReference type="EMBL" id="KAG8544864.1"/>
    </source>
</evidence>
<dbReference type="Pfam" id="PF05296">
    <property type="entry name" value="TAS2R"/>
    <property type="match status" value="1"/>
</dbReference>
<comment type="subcellular location">
    <subcellularLocation>
        <location evidence="1 12">Membrane</location>
        <topology evidence="1 12">Multi-pass membrane protein</topology>
    </subcellularLocation>
</comment>
<evidence type="ECO:0000256" key="9">
    <source>
        <dbReference type="ARBA" id="ARBA00023170"/>
    </source>
</evidence>
<evidence type="ECO:0000256" key="7">
    <source>
        <dbReference type="ARBA" id="ARBA00023040"/>
    </source>
</evidence>
<gene>
    <name evidence="14" type="ORF">GDO81_021697</name>
</gene>
<accession>A0AAV6Z5W1</accession>
<keyword evidence="6 13" id="KW-1133">Transmembrane helix</keyword>
<evidence type="ECO:0000256" key="5">
    <source>
        <dbReference type="ARBA" id="ARBA00022692"/>
    </source>
</evidence>
<dbReference type="InterPro" id="IPR007960">
    <property type="entry name" value="TAS2R"/>
</dbReference>
<keyword evidence="9 12" id="KW-0675">Receptor</keyword>
<evidence type="ECO:0000256" key="2">
    <source>
        <dbReference type="ARBA" id="ARBA00007376"/>
    </source>
</evidence>